<dbReference type="AlphaFoldDB" id="A0A6G0SJJ2"/>
<keyword evidence="5 6" id="KW-0472">Membrane</keyword>
<reference evidence="8 9" key="1">
    <citation type="submission" date="2018-09" db="EMBL/GenBank/DDBJ databases">
        <title>Genomic investigation of the strawberry pathogen Phytophthora fragariae indicates pathogenicity is determined by transcriptional variation in three key races.</title>
        <authorList>
            <person name="Adams T.M."/>
            <person name="Armitage A.D."/>
            <person name="Sobczyk M.K."/>
            <person name="Bates H.J."/>
            <person name="Dunwell J.M."/>
            <person name="Nellist C.F."/>
            <person name="Harrison R.J."/>
        </authorList>
    </citation>
    <scope>NUCLEOTIDE SEQUENCE [LARGE SCALE GENOMIC DNA]</scope>
    <source>
        <strain evidence="8 9">NOV-77</strain>
    </source>
</reference>
<feature type="domain" description="ABC-2 type transporter transmembrane" evidence="7">
    <location>
        <begin position="1"/>
        <end position="64"/>
    </location>
</feature>
<proteinExistence type="predicted"/>
<organism evidence="8 9">
    <name type="scientific">Phytophthora fragariae</name>
    <dbReference type="NCBI Taxonomy" id="53985"/>
    <lineage>
        <taxon>Eukaryota</taxon>
        <taxon>Sar</taxon>
        <taxon>Stramenopiles</taxon>
        <taxon>Oomycota</taxon>
        <taxon>Peronosporomycetes</taxon>
        <taxon>Peronosporales</taxon>
        <taxon>Peronosporaceae</taxon>
        <taxon>Phytophthora</taxon>
    </lineage>
</organism>
<comment type="caution">
    <text evidence="8">The sequence shown here is derived from an EMBL/GenBank/DDBJ whole genome shotgun (WGS) entry which is preliminary data.</text>
</comment>
<dbReference type="Proteomes" id="UP000486351">
    <property type="component" value="Unassembled WGS sequence"/>
</dbReference>
<evidence type="ECO:0000313" key="8">
    <source>
        <dbReference type="EMBL" id="KAE9360297.1"/>
    </source>
</evidence>
<evidence type="ECO:0000256" key="5">
    <source>
        <dbReference type="ARBA" id="ARBA00023136"/>
    </source>
</evidence>
<keyword evidence="3 6" id="KW-0812">Transmembrane</keyword>
<evidence type="ECO:0000256" key="2">
    <source>
        <dbReference type="ARBA" id="ARBA00022448"/>
    </source>
</evidence>
<keyword evidence="2" id="KW-0813">Transport</keyword>
<keyword evidence="4 6" id="KW-1133">Transmembrane helix</keyword>
<evidence type="ECO:0000259" key="7">
    <source>
        <dbReference type="Pfam" id="PF01061"/>
    </source>
</evidence>
<accession>A0A6G0SJJ2</accession>
<evidence type="ECO:0000256" key="4">
    <source>
        <dbReference type="ARBA" id="ARBA00022989"/>
    </source>
</evidence>
<dbReference type="EMBL" id="QXFY01000049">
    <property type="protein sequence ID" value="KAE9360297.1"/>
    <property type="molecule type" value="Genomic_DNA"/>
</dbReference>
<evidence type="ECO:0000256" key="3">
    <source>
        <dbReference type="ARBA" id="ARBA00022692"/>
    </source>
</evidence>
<evidence type="ECO:0000313" key="9">
    <source>
        <dbReference type="Proteomes" id="UP000486351"/>
    </source>
</evidence>
<dbReference type="PANTHER" id="PTHR19241">
    <property type="entry name" value="ATP-BINDING CASSETTE TRANSPORTER"/>
    <property type="match status" value="1"/>
</dbReference>
<comment type="subcellular location">
    <subcellularLocation>
        <location evidence="1">Membrane</location>
        <topology evidence="1">Multi-pass membrane protein</topology>
    </subcellularLocation>
</comment>
<evidence type="ECO:0000256" key="1">
    <source>
        <dbReference type="ARBA" id="ARBA00004141"/>
    </source>
</evidence>
<name>A0A6G0SJJ2_9STRA</name>
<gene>
    <name evidence="8" type="ORF">PF008_g1886</name>
</gene>
<sequence>MGQLLAYALPTAELAMVVGVVVNTASFLFMGFNPPVHSIPSGYKWLYQIVPLRYSFSALTALVFADCPASGNSDIGCQDLLDAPVTLTFSNVKEYVEFTFGARHNQFVRNMGVVLLIIIILRVLGLLALRFINYEKR</sequence>
<dbReference type="GO" id="GO:0016020">
    <property type="term" value="C:membrane"/>
    <property type="evidence" value="ECO:0007669"/>
    <property type="project" value="UniProtKB-SubCell"/>
</dbReference>
<feature type="transmembrane region" description="Helical" evidence="6">
    <location>
        <begin position="113"/>
        <end position="132"/>
    </location>
</feature>
<dbReference type="InterPro" id="IPR013525">
    <property type="entry name" value="ABC2_TM"/>
</dbReference>
<protein>
    <recommendedName>
        <fullName evidence="7">ABC-2 type transporter transmembrane domain-containing protein</fullName>
    </recommendedName>
</protein>
<evidence type="ECO:0000256" key="6">
    <source>
        <dbReference type="SAM" id="Phobius"/>
    </source>
</evidence>
<dbReference type="GO" id="GO:0140359">
    <property type="term" value="F:ABC-type transporter activity"/>
    <property type="evidence" value="ECO:0007669"/>
    <property type="project" value="InterPro"/>
</dbReference>
<dbReference type="Pfam" id="PF01061">
    <property type="entry name" value="ABC2_membrane"/>
    <property type="match status" value="1"/>
</dbReference>
<feature type="transmembrane region" description="Helical" evidence="6">
    <location>
        <begin position="14"/>
        <end position="33"/>
    </location>
</feature>